<dbReference type="AlphaFoldDB" id="A0A532UPP0"/>
<comment type="caution">
    <text evidence="2">The sequence shown here is derived from an EMBL/GenBank/DDBJ whole genome shotgun (WGS) entry which is preliminary data.</text>
</comment>
<sequence>MRNREGNIEILLLLCCIVGVVAFFALSLAVTSAYIESPEESDRAITVALQLLKERSDKEAQLEEFEKLKDNIFNILERKRAEFESLHPDSESVAENREYQKQSEVSRLDAEYDFLIQQIAKLKRELEHLQDLPDPDEVINKQVEIEKLREELEKLKRDLNELNRTVSKHPVNQQQLKGKQKELDRLRDKHKRLHQEIDRLIQAILDAGVDPGSLAEKEDQLIQLKQELQDYIDLIAELSKQLSPEHGKAIGDSLQLTQSDLEEELARLKNLKAALQEEIDILRIQSRTGGGTAYQNPLYIDCQREAIITYPAGRLISSSQFAEKSFWKNLCHDYDFVVLFVRPEGVETFEAVHDGVTEITSEYCTEPLAKKQKLDFLKRSTP</sequence>
<evidence type="ECO:0000313" key="3">
    <source>
        <dbReference type="Proteomes" id="UP000319619"/>
    </source>
</evidence>
<evidence type="ECO:0000256" key="1">
    <source>
        <dbReference type="SAM" id="Coils"/>
    </source>
</evidence>
<accession>A0A532UPP0</accession>
<protein>
    <submittedName>
        <fullName evidence="2">Uncharacterized protein</fullName>
    </submittedName>
</protein>
<feature type="coiled-coil region" evidence="1">
    <location>
        <begin position="48"/>
        <end position="285"/>
    </location>
</feature>
<dbReference type="EMBL" id="NJBN01000014">
    <property type="protein sequence ID" value="TKJ36906.1"/>
    <property type="molecule type" value="Genomic_DNA"/>
</dbReference>
<evidence type="ECO:0000313" key="2">
    <source>
        <dbReference type="EMBL" id="TKJ36906.1"/>
    </source>
</evidence>
<keyword evidence="1" id="KW-0175">Coiled coil</keyword>
<dbReference type="Proteomes" id="UP000319619">
    <property type="component" value="Unassembled WGS sequence"/>
</dbReference>
<proteinExistence type="predicted"/>
<organism evidence="2 3">
    <name type="scientific">candidate division LCP-89 bacterium B3_LCP</name>
    <dbReference type="NCBI Taxonomy" id="2012998"/>
    <lineage>
        <taxon>Bacteria</taxon>
        <taxon>Pseudomonadati</taxon>
        <taxon>Bacteria division LCP-89</taxon>
    </lineage>
</organism>
<gene>
    <name evidence="2" type="ORF">CEE37_14420</name>
</gene>
<name>A0A532UPP0_UNCL8</name>
<reference evidence="2 3" key="1">
    <citation type="submission" date="2017-06" db="EMBL/GenBank/DDBJ databases">
        <title>Novel microbial phyla capable of carbon fixation and sulfur reduction in deep-sea sediments.</title>
        <authorList>
            <person name="Huang J."/>
            <person name="Baker B."/>
            <person name="Wang Y."/>
        </authorList>
    </citation>
    <scope>NUCLEOTIDE SEQUENCE [LARGE SCALE GENOMIC DNA]</scope>
    <source>
        <strain evidence="2">B3_LCP</strain>
    </source>
</reference>